<name>A0A9W8QAN4_AKAMU</name>
<accession>A0A9W8QAN4</accession>
<sequence>MTNAKQIRIRRETECDAPVIEEVTAIAFMNAEHTDHNEQFIVRALREASQLSISLVAEDEATLAIVGHVAISPVAISDGSENWHGLGPISVLPEYQGHGVGSRLVERALADLQTTHAAAGCVLLGNPKFYTRFGFKVDPSLKYPGAPAEFFMALAWREPAAAGTVSFHKAFEATG</sequence>
<comment type="caution">
    <text evidence="2">The sequence shown here is derived from an EMBL/GenBank/DDBJ whole genome shotgun (WGS) entry which is preliminary data.</text>
</comment>
<gene>
    <name evidence="2" type="ORF">LMH87_011443</name>
</gene>
<evidence type="ECO:0000259" key="1">
    <source>
        <dbReference type="PROSITE" id="PS51186"/>
    </source>
</evidence>
<dbReference type="EMBL" id="JAJHUN010000009">
    <property type="protein sequence ID" value="KAJ4150706.1"/>
    <property type="molecule type" value="Genomic_DNA"/>
</dbReference>
<dbReference type="PANTHER" id="PTHR43617">
    <property type="entry name" value="L-AMINO ACID N-ACETYLTRANSFERASE"/>
    <property type="match status" value="1"/>
</dbReference>
<dbReference type="InterPro" id="IPR000182">
    <property type="entry name" value="GNAT_dom"/>
</dbReference>
<evidence type="ECO:0000313" key="2">
    <source>
        <dbReference type="EMBL" id="KAJ4150706.1"/>
    </source>
</evidence>
<keyword evidence="3" id="KW-1185">Reference proteome</keyword>
<dbReference type="Gene3D" id="3.40.630.30">
    <property type="match status" value="1"/>
</dbReference>
<dbReference type="PROSITE" id="PS51186">
    <property type="entry name" value="GNAT"/>
    <property type="match status" value="1"/>
</dbReference>
<dbReference type="GeneID" id="80898602"/>
<protein>
    <recommendedName>
        <fullName evidence="1">N-acetyltransferase domain-containing protein</fullName>
    </recommendedName>
</protein>
<dbReference type="PANTHER" id="PTHR43617:SF2">
    <property type="entry name" value="UPF0039 PROTEIN SLL0451"/>
    <property type="match status" value="1"/>
</dbReference>
<dbReference type="RefSeq" id="XP_056052420.1">
    <property type="nucleotide sequence ID" value="XM_056200586.1"/>
</dbReference>
<dbReference type="CDD" id="cd04301">
    <property type="entry name" value="NAT_SF"/>
    <property type="match status" value="1"/>
</dbReference>
<reference evidence="2" key="1">
    <citation type="journal article" date="2023" name="Access Microbiol">
        <title>De-novo genome assembly for Akanthomyces muscarius, a biocontrol agent of insect agricultural pests.</title>
        <authorList>
            <person name="Erdos Z."/>
            <person name="Studholme D.J."/>
            <person name="Raymond B."/>
            <person name="Sharma M."/>
        </authorList>
    </citation>
    <scope>NUCLEOTIDE SEQUENCE</scope>
    <source>
        <strain evidence="2">Ve6</strain>
    </source>
</reference>
<proteinExistence type="predicted"/>
<dbReference type="GO" id="GO:0016747">
    <property type="term" value="F:acyltransferase activity, transferring groups other than amino-acyl groups"/>
    <property type="evidence" value="ECO:0007669"/>
    <property type="project" value="InterPro"/>
</dbReference>
<dbReference type="InterPro" id="IPR016181">
    <property type="entry name" value="Acyl_CoA_acyltransferase"/>
</dbReference>
<dbReference type="SUPFAM" id="SSF55729">
    <property type="entry name" value="Acyl-CoA N-acyltransferases (Nat)"/>
    <property type="match status" value="1"/>
</dbReference>
<evidence type="ECO:0000313" key="3">
    <source>
        <dbReference type="Proteomes" id="UP001144673"/>
    </source>
</evidence>
<dbReference type="InterPro" id="IPR050276">
    <property type="entry name" value="MshD_Acetyltransferase"/>
</dbReference>
<dbReference type="AlphaFoldDB" id="A0A9W8QAN4"/>
<dbReference type="Proteomes" id="UP001144673">
    <property type="component" value="Chromosome 4"/>
</dbReference>
<organism evidence="2 3">
    <name type="scientific">Akanthomyces muscarius</name>
    <name type="common">Entomopathogenic fungus</name>
    <name type="synonym">Lecanicillium muscarium</name>
    <dbReference type="NCBI Taxonomy" id="2231603"/>
    <lineage>
        <taxon>Eukaryota</taxon>
        <taxon>Fungi</taxon>
        <taxon>Dikarya</taxon>
        <taxon>Ascomycota</taxon>
        <taxon>Pezizomycotina</taxon>
        <taxon>Sordariomycetes</taxon>
        <taxon>Hypocreomycetidae</taxon>
        <taxon>Hypocreales</taxon>
        <taxon>Cordycipitaceae</taxon>
        <taxon>Akanthomyces</taxon>
    </lineage>
</organism>
<dbReference type="Pfam" id="PF13508">
    <property type="entry name" value="Acetyltransf_7"/>
    <property type="match status" value="1"/>
</dbReference>
<dbReference type="KEGG" id="amus:LMH87_011443"/>
<feature type="domain" description="N-acetyltransferase" evidence="1">
    <location>
        <begin position="7"/>
        <end position="157"/>
    </location>
</feature>